<evidence type="ECO:0000313" key="1">
    <source>
        <dbReference type="EMBL" id="RZT87542.1"/>
    </source>
</evidence>
<reference evidence="1 2" key="1">
    <citation type="submission" date="2019-02" db="EMBL/GenBank/DDBJ databases">
        <title>Sequencing the genomes of 1000 actinobacteria strains.</title>
        <authorList>
            <person name="Klenk H.-P."/>
        </authorList>
    </citation>
    <scope>NUCLEOTIDE SEQUENCE [LARGE SCALE GENOMIC DNA]</scope>
    <source>
        <strain evidence="1 2">DSM 45779</strain>
    </source>
</reference>
<sequence length="87" mass="9820">MTELEIPHAALNVLHTITDVDARADMSDVDVRVVREIALPVVAAELRRFAAELIRPYDETGAWWPVIKDAHDRMLRRADELDGGEQS</sequence>
<protein>
    <submittedName>
        <fullName evidence="1">Uncharacterized protein</fullName>
    </submittedName>
</protein>
<keyword evidence="2" id="KW-1185">Reference proteome</keyword>
<dbReference type="EMBL" id="SHKL01000001">
    <property type="protein sequence ID" value="RZT87542.1"/>
    <property type="molecule type" value="Genomic_DNA"/>
</dbReference>
<organism evidence="1 2">
    <name type="scientific">Pseudonocardia sediminis</name>
    <dbReference type="NCBI Taxonomy" id="1397368"/>
    <lineage>
        <taxon>Bacteria</taxon>
        <taxon>Bacillati</taxon>
        <taxon>Actinomycetota</taxon>
        <taxon>Actinomycetes</taxon>
        <taxon>Pseudonocardiales</taxon>
        <taxon>Pseudonocardiaceae</taxon>
        <taxon>Pseudonocardia</taxon>
    </lineage>
</organism>
<dbReference type="AlphaFoldDB" id="A0A4Q7UZH2"/>
<accession>A0A4Q7UZH2</accession>
<dbReference type="OrthoDB" id="4380123at2"/>
<dbReference type="RefSeq" id="WP_130291680.1">
    <property type="nucleotide sequence ID" value="NZ_SHKL01000001.1"/>
</dbReference>
<comment type="caution">
    <text evidence="1">The sequence shown here is derived from an EMBL/GenBank/DDBJ whole genome shotgun (WGS) entry which is preliminary data.</text>
</comment>
<name>A0A4Q7UZH2_PSEST</name>
<dbReference type="Proteomes" id="UP000291591">
    <property type="component" value="Unassembled WGS sequence"/>
</dbReference>
<proteinExistence type="predicted"/>
<gene>
    <name evidence="1" type="ORF">EV383_4467</name>
</gene>
<evidence type="ECO:0000313" key="2">
    <source>
        <dbReference type="Proteomes" id="UP000291591"/>
    </source>
</evidence>